<evidence type="ECO:0000256" key="2">
    <source>
        <dbReference type="SAM" id="Phobius"/>
    </source>
</evidence>
<dbReference type="InterPro" id="IPR036457">
    <property type="entry name" value="PPM-type-like_dom_sf"/>
</dbReference>
<dbReference type="EMBL" id="MQWB01000001">
    <property type="protein sequence ID" value="OZC03599.1"/>
    <property type="molecule type" value="Genomic_DNA"/>
</dbReference>
<proteinExistence type="predicted"/>
<gene>
    <name evidence="4" type="ORF">BSZ36_11760</name>
</gene>
<dbReference type="SMART" id="SM00331">
    <property type="entry name" value="PP2C_SIG"/>
    <property type="match status" value="1"/>
</dbReference>
<keyword evidence="2" id="KW-0812">Transmembrane</keyword>
<keyword evidence="2" id="KW-1133">Transmembrane helix</keyword>
<name>A0A259U0S4_9BACT</name>
<dbReference type="Gene3D" id="3.60.40.10">
    <property type="entry name" value="PPM-type phosphatase domain"/>
    <property type="match status" value="1"/>
</dbReference>
<sequence length="455" mass="47131">MKVRSSSPGALPPTDVVSVTGRRGHNEDVGRVLQGEAAGMPVTLLLVADGMGGHAHGEVASRLAADALEGLWRRLLAALDAPEADSEAVARGFLRAAYAEAERKIGVEGEGNGMGTTLVAALVYGECAVLANIGDSRAYLVRDTSAELLTDDHSVVADAVRQGALTPEEAEKSPFQHALTRALDGSGDADPDLYPASGCIRLGPAAVLLLCSDGLSGVMEPADLHTHLTRTPDLTSAARALTASALDRGSPDNVTVALIEVGTLARAGGPPLATERVDALLAEAEPARPAEPLAPEAAAPAHEVRARETLGRSPWMLGALALVLLIIAAFLWLRRAEAPPPPARVPAVRGPARAVPSAFELSRDRTALTWRISGVATRSDSVRVTVSFPADTLTRTVEVVGASLPLAEVASAWPGGVLARGDYVWKVEARSLSGSRLRSGPAPLILDEPVYASGG</sequence>
<dbReference type="RefSeq" id="WP_094549139.1">
    <property type="nucleotide sequence ID" value="NZ_MQWB01000001.1"/>
</dbReference>
<evidence type="ECO:0000313" key="4">
    <source>
        <dbReference type="EMBL" id="OZC03599.1"/>
    </source>
</evidence>
<keyword evidence="2" id="KW-0472">Membrane</keyword>
<dbReference type="GO" id="GO:0004722">
    <property type="term" value="F:protein serine/threonine phosphatase activity"/>
    <property type="evidence" value="ECO:0007669"/>
    <property type="project" value="InterPro"/>
</dbReference>
<dbReference type="OrthoDB" id="9801841at2"/>
<dbReference type="AlphaFoldDB" id="A0A259U0S4"/>
<reference evidence="4 5" key="1">
    <citation type="submission" date="2016-11" db="EMBL/GenBank/DDBJ databases">
        <title>Study of marine rhodopsin-containing bacteria.</title>
        <authorList>
            <person name="Yoshizawa S."/>
            <person name="Kumagai Y."/>
            <person name="Kogure K."/>
        </authorList>
    </citation>
    <scope>NUCLEOTIDE SEQUENCE [LARGE SCALE GENOMIC DNA]</scope>
    <source>
        <strain evidence="4 5">SG-29</strain>
    </source>
</reference>
<comment type="caution">
    <text evidence="4">The sequence shown here is derived from an EMBL/GenBank/DDBJ whole genome shotgun (WGS) entry which is preliminary data.</text>
</comment>
<feature type="region of interest" description="Disordered" evidence="1">
    <location>
        <begin position="1"/>
        <end position="25"/>
    </location>
</feature>
<evidence type="ECO:0000259" key="3">
    <source>
        <dbReference type="PROSITE" id="PS51746"/>
    </source>
</evidence>
<dbReference type="Proteomes" id="UP000216446">
    <property type="component" value="Unassembled WGS sequence"/>
</dbReference>
<dbReference type="SUPFAM" id="SSF81606">
    <property type="entry name" value="PP2C-like"/>
    <property type="match status" value="1"/>
</dbReference>
<protein>
    <recommendedName>
        <fullName evidence="3">PPM-type phosphatase domain-containing protein</fullName>
    </recommendedName>
</protein>
<dbReference type="InterPro" id="IPR015655">
    <property type="entry name" value="PP2C"/>
</dbReference>
<keyword evidence="5" id="KW-1185">Reference proteome</keyword>
<dbReference type="InParanoid" id="A0A259U0S4"/>
<dbReference type="SMART" id="SM00332">
    <property type="entry name" value="PP2Cc"/>
    <property type="match status" value="1"/>
</dbReference>
<dbReference type="Pfam" id="PF13672">
    <property type="entry name" value="PP2C_2"/>
    <property type="match status" value="1"/>
</dbReference>
<organism evidence="4 5">
    <name type="scientific">Rubricoccus marinus</name>
    <dbReference type="NCBI Taxonomy" id="716817"/>
    <lineage>
        <taxon>Bacteria</taxon>
        <taxon>Pseudomonadati</taxon>
        <taxon>Rhodothermota</taxon>
        <taxon>Rhodothermia</taxon>
        <taxon>Rhodothermales</taxon>
        <taxon>Rubricoccaceae</taxon>
        <taxon>Rubricoccus</taxon>
    </lineage>
</organism>
<dbReference type="PROSITE" id="PS51746">
    <property type="entry name" value="PPM_2"/>
    <property type="match status" value="1"/>
</dbReference>
<feature type="transmembrane region" description="Helical" evidence="2">
    <location>
        <begin position="315"/>
        <end position="333"/>
    </location>
</feature>
<evidence type="ECO:0000313" key="5">
    <source>
        <dbReference type="Proteomes" id="UP000216446"/>
    </source>
</evidence>
<evidence type="ECO:0000256" key="1">
    <source>
        <dbReference type="SAM" id="MobiDB-lite"/>
    </source>
</evidence>
<dbReference type="CDD" id="cd00143">
    <property type="entry name" value="PP2Cc"/>
    <property type="match status" value="1"/>
</dbReference>
<dbReference type="PANTHER" id="PTHR47992">
    <property type="entry name" value="PROTEIN PHOSPHATASE"/>
    <property type="match status" value="1"/>
</dbReference>
<dbReference type="InterPro" id="IPR001932">
    <property type="entry name" value="PPM-type_phosphatase-like_dom"/>
</dbReference>
<feature type="domain" description="PPM-type phosphatase" evidence="3">
    <location>
        <begin position="13"/>
        <end position="261"/>
    </location>
</feature>
<accession>A0A259U0S4</accession>